<dbReference type="OrthoDB" id="7806791at2"/>
<keyword evidence="2" id="KW-1185">Reference proteome</keyword>
<evidence type="ECO:0000313" key="1">
    <source>
        <dbReference type="EMBL" id="TDK29362.1"/>
    </source>
</evidence>
<accession>A0A4R5U5S3</accession>
<dbReference type="AlphaFoldDB" id="A0A4R5U5S3"/>
<dbReference type="RefSeq" id="WP_133318452.1">
    <property type="nucleotide sequence ID" value="NZ_SMTL01000012.1"/>
</dbReference>
<evidence type="ECO:0000313" key="2">
    <source>
        <dbReference type="Proteomes" id="UP000295238"/>
    </source>
</evidence>
<reference evidence="1 2" key="1">
    <citation type="submission" date="2019-03" db="EMBL/GenBank/DDBJ databases">
        <title>Rhizobium sp. nov., an bacterium isolated from biocrust in Mu Us Desert.</title>
        <authorList>
            <person name="Lixiong L."/>
        </authorList>
    </citation>
    <scope>NUCLEOTIDE SEQUENCE [LARGE SCALE GENOMIC DNA]</scope>
    <source>
        <strain evidence="1 2">SPY-1</strain>
    </source>
</reference>
<organism evidence="1 2">
    <name type="scientific">Rhizobium deserti</name>
    <dbReference type="NCBI Taxonomy" id="2547961"/>
    <lineage>
        <taxon>Bacteria</taxon>
        <taxon>Pseudomonadati</taxon>
        <taxon>Pseudomonadota</taxon>
        <taxon>Alphaproteobacteria</taxon>
        <taxon>Hyphomicrobiales</taxon>
        <taxon>Rhizobiaceae</taxon>
        <taxon>Rhizobium/Agrobacterium group</taxon>
        <taxon>Rhizobium</taxon>
    </lineage>
</organism>
<sequence length="342" mass="37712">MTTPGTPISLGNGCAVSDRFLIIVGFPDETSGSDTPVSRIFYLNLDSQTLFTYQDWVSETIVSACLRRPIGSILRAGCFLSEEGRVEIINSIEHLSEAVDDRASPHGSLRSLHEAGQTLFACGFGGQFYRRSSGGWEAVDGGLRDKAEQNMRKELGLGEFESDAPLGIEDRLALSNRSPDFTRVEGLSERDVYVCGLRGLIGHWDGSRLELLASPTDEHLLDIHSVSADRVLIVGYYQTLLIGSASEGFSTVHESDTAITFYSVRQFRGEIYVGTTSGLRKFNGRSFEVVHAPSAGLDETSVIQQIDSVSDDCLWIIGDRHIVRYDGMEFKRIEHPDNQGRH</sequence>
<comment type="caution">
    <text evidence="1">The sequence shown here is derived from an EMBL/GenBank/DDBJ whole genome shotgun (WGS) entry which is preliminary data.</text>
</comment>
<dbReference type="InterPro" id="IPR015943">
    <property type="entry name" value="WD40/YVTN_repeat-like_dom_sf"/>
</dbReference>
<gene>
    <name evidence="1" type="ORF">E2F50_22635</name>
</gene>
<protein>
    <submittedName>
        <fullName evidence="1">Uncharacterized protein</fullName>
    </submittedName>
</protein>
<name>A0A4R5U5S3_9HYPH</name>
<dbReference type="EMBL" id="SMTL01000012">
    <property type="protein sequence ID" value="TDK29362.1"/>
    <property type="molecule type" value="Genomic_DNA"/>
</dbReference>
<proteinExistence type="predicted"/>
<dbReference type="Proteomes" id="UP000295238">
    <property type="component" value="Unassembled WGS sequence"/>
</dbReference>
<dbReference type="Gene3D" id="2.130.10.10">
    <property type="entry name" value="YVTN repeat-like/Quinoprotein amine dehydrogenase"/>
    <property type="match status" value="1"/>
</dbReference>